<evidence type="ECO:0000313" key="2">
    <source>
        <dbReference type="EMBL" id="PKI60674.1"/>
    </source>
</evidence>
<accession>A0A2I0JWI5</accession>
<organism evidence="2 3">
    <name type="scientific">Punica granatum</name>
    <name type="common">Pomegranate</name>
    <dbReference type="NCBI Taxonomy" id="22663"/>
    <lineage>
        <taxon>Eukaryota</taxon>
        <taxon>Viridiplantae</taxon>
        <taxon>Streptophyta</taxon>
        <taxon>Embryophyta</taxon>
        <taxon>Tracheophyta</taxon>
        <taxon>Spermatophyta</taxon>
        <taxon>Magnoliopsida</taxon>
        <taxon>eudicotyledons</taxon>
        <taxon>Gunneridae</taxon>
        <taxon>Pentapetalae</taxon>
        <taxon>rosids</taxon>
        <taxon>malvids</taxon>
        <taxon>Myrtales</taxon>
        <taxon>Lythraceae</taxon>
        <taxon>Punica</taxon>
    </lineage>
</organism>
<name>A0A2I0JWI5_PUNGR</name>
<dbReference type="EMBL" id="PGOL01001131">
    <property type="protein sequence ID" value="PKI60674.1"/>
    <property type="molecule type" value="Genomic_DNA"/>
</dbReference>
<sequence length="145" mass="15874">MTTVAMTIRLPGKALLLIIATTNTTVVEATSTSSTPSIGFSSTSSTSTRLCGYLKSHVSRRSRRRIGLPNPVFMEQQLVSRNIKGNRDRVINIGGGQVFLNSLILQLHTSEFHLDIPIHHTGPLDKMIVDAISNLLYSAKVVNLF</sequence>
<keyword evidence="1" id="KW-0732">Signal</keyword>
<evidence type="ECO:0000313" key="3">
    <source>
        <dbReference type="Proteomes" id="UP000233551"/>
    </source>
</evidence>
<dbReference type="Proteomes" id="UP000233551">
    <property type="component" value="Unassembled WGS sequence"/>
</dbReference>
<proteinExistence type="predicted"/>
<protein>
    <submittedName>
        <fullName evidence="2">Uncharacterized protein</fullName>
    </submittedName>
</protein>
<evidence type="ECO:0000256" key="1">
    <source>
        <dbReference type="SAM" id="SignalP"/>
    </source>
</evidence>
<gene>
    <name evidence="2" type="ORF">CRG98_018921</name>
</gene>
<feature type="signal peptide" evidence="1">
    <location>
        <begin position="1"/>
        <end position="29"/>
    </location>
</feature>
<dbReference type="AlphaFoldDB" id="A0A2I0JWI5"/>
<comment type="caution">
    <text evidence="2">The sequence shown here is derived from an EMBL/GenBank/DDBJ whole genome shotgun (WGS) entry which is preliminary data.</text>
</comment>
<reference evidence="2 3" key="1">
    <citation type="submission" date="2017-11" db="EMBL/GenBank/DDBJ databases">
        <title>De-novo sequencing of pomegranate (Punica granatum L.) genome.</title>
        <authorList>
            <person name="Akparov Z."/>
            <person name="Amiraslanov A."/>
            <person name="Hajiyeva S."/>
            <person name="Abbasov M."/>
            <person name="Kaur K."/>
            <person name="Hamwieh A."/>
            <person name="Solovyev V."/>
            <person name="Salamov A."/>
            <person name="Braich B."/>
            <person name="Kosarev P."/>
            <person name="Mahmoud A."/>
            <person name="Hajiyev E."/>
            <person name="Babayeva S."/>
            <person name="Izzatullayeva V."/>
            <person name="Mammadov A."/>
            <person name="Mammadov A."/>
            <person name="Sharifova S."/>
            <person name="Ojaghi J."/>
            <person name="Eynullazada K."/>
            <person name="Bayramov B."/>
            <person name="Abdulazimova A."/>
            <person name="Shahmuradov I."/>
        </authorList>
    </citation>
    <scope>NUCLEOTIDE SEQUENCE [LARGE SCALE GENOMIC DNA]</scope>
    <source>
        <strain evidence="3">cv. AG2017</strain>
        <tissue evidence="2">Leaf</tissue>
    </source>
</reference>
<feature type="chain" id="PRO_5014144403" evidence="1">
    <location>
        <begin position="30"/>
        <end position="145"/>
    </location>
</feature>
<keyword evidence="3" id="KW-1185">Reference proteome</keyword>